<evidence type="ECO:0000256" key="1">
    <source>
        <dbReference type="ARBA" id="ARBA00022679"/>
    </source>
</evidence>
<keyword evidence="1 2" id="KW-0808">Transferase</keyword>
<evidence type="ECO:0000313" key="3">
    <source>
        <dbReference type="Proteomes" id="UP000298588"/>
    </source>
</evidence>
<organism evidence="2 3">
    <name type="scientific">Phreatobacter aquaticus</name>
    <dbReference type="NCBI Taxonomy" id="2570229"/>
    <lineage>
        <taxon>Bacteria</taxon>
        <taxon>Pseudomonadati</taxon>
        <taxon>Pseudomonadota</taxon>
        <taxon>Alphaproteobacteria</taxon>
        <taxon>Hyphomicrobiales</taxon>
        <taxon>Phreatobacteraceae</taxon>
        <taxon>Phreatobacter</taxon>
    </lineage>
</organism>
<protein>
    <submittedName>
        <fullName evidence="2">CoA transferase</fullName>
    </submittedName>
</protein>
<proteinExistence type="predicted"/>
<dbReference type="InterPro" id="IPR023606">
    <property type="entry name" value="CoA-Trfase_III_dom_1_sf"/>
</dbReference>
<dbReference type="Gene3D" id="3.40.50.10540">
    <property type="entry name" value="Crotonobetainyl-coa:carnitine coa-transferase, domain 1"/>
    <property type="match status" value="1"/>
</dbReference>
<dbReference type="InterPro" id="IPR044855">
    <property type="entry name" value="CoA-Trfase_III_dom3_sf"/>
</dbReference>
<dbReference type="Gene3D" id="3.30.1540.10">
    <property type="entry name" value="formyl-coa transferase, domain 3"/>
    <property type="match status" value="1"/>
</dbReference>
<dbReference type="KEGG" id="paqt:E8L99_20145"/>
<dbReference type="InterPro" id="IPR050483">
    <property type="entry name" value="CoA-transferase_III_domain"/>
</dbReference>
<dbReference type="InterPro" id="IPR003673">
    <property type="entry name" value="CoA-Trfase_fam_III"/>
</dbReference>
<reference evidence="2 3" key="1">
    <citation type="submission" date="2019-04" db="EMBL/GenBank/DDBJ databases">
        <title>Phreatobacter aquaticus sp. nov.</title>
        <authorList>
            <person name="Choi A."/>
            <person name="Baek K."/>
        </authorList>
    </citation>
    <scope>NUCLEOTIDE SEQUENCE [LARGE SCALE GENOMIC DNA]</scope>
    <source>
        <strain evidence="2 3">NMCR1094</strain>
    </source>
</reference>
<keyword evidence="3" id="KW-1185">Reference proteome</keyword>
<accession>A0A4D7QQX0</accession>
<dbReference type="Pfam" id="PF02515">
    <property type="entry name" value="CoA_transf_3"/>
    <property type="match status" value="1"/>
</dbReference>
<dbReference type="PANTHER" id="PTHR48207">
    <property type="entry name" value="SUCCINATE--HYDROXYMETHYLGLUTARATE COA-TRANSFERASE"/>
    <property type="match status" value="1"/>
</dbReference>
<dbReference type="GO" id="GO:0008410">
    <property type="term" value="F:CoA-transferase activity"/>
    <property type="evidence" value="ECO:0007669"/>
    <property type="project" value="TreeGrafter"/>
</dbReference>
<dbReference type="RefSeq" id="WP_137101227.1">
    <property type="nucleotide sequence ID" value="NZ_CP039865.1"/>
</dbReference>
<gene>
    <name evidence="2" type="ORF">E8L99_20145</name>
</gene>
<name>A0A4D7QQX0_9HYPH</name>
<sequence>MSGPLEGVRVIDVTTNVLGPVAGQILGDMGADVIKIETPEGDTMREMGPARNPGMAAFFLNINRNKRSMVLNLKDPAAYEALLRLVDTADVFIHNMRLDAADRLKIGPEAIRGRNPKIVYAAASGFKKDGKWRDRPAYDDVIQGMTCIPSLYEQVTGQPSFIPMNFADKYSGVVLASAIGMALFRSSRTGLGEEVHVPMFETVLTFNLLEHLWVGSFGDKLGYPRVLSPHRHPYRTTDGYVCLLSTRDDQWRKLFAAFDRPELADDARFSSLQKRTENISALLETLAGLLAEHTTSECQARLDRAGIPNGPVAALEDLPDDPYLRETGYFQKIDHPSEGQLVTTSIPVRFTDSPGSIRRPAPRLGEHTGEILAELGYSQAEVDALEGSTVPGAA</sequence>
<evidence type="ECO:0000313" key="2">
    <source>
        <dbReference type="EMBL" id="QCK87899.1"/>
    </source>
</evidence>
<dbReference type="OrthoDB" id="9781472at2"/>
<dbReference type="PANTHER" id="PTHR48207:SF4">
    <property type="entry name" value="BLL6097 PROTEIN"/>
    <property type="match status" value="1"/>
</dbReference>
<dbReference type="Proteomes" id="UP000298588">
    <property type="component" value="Chromosome"/>
</dbReference>
<dbReference type="SUPFAM" id="SSF89796">
    <property type="entry name" value="CoA-transferase family III (CaiB/BaiF)"/>
    <property type="match status" value="1"/>
</dbReference>
<dbReference type="AlphaFoldDB" id="A0A4D7QQX0"/>
<dbReference type="EMBL" id="CP039865">
    <property type="protein sequence ID" value="QCK87899.1"/>
    <property type="molecule type" value="Genomic_DNA"/>
</dbReference>